<evidence type="ECO:0000256" key="4">
    <source>
        <dbReference type="ARBA" id="ARBA00022679"/>
    </source>
</evidence>
<evidence type="ECO:0000256" key="3">
    <source>
        <dbReference type="ARBA" id="ARBA00022490"/>
    </source>
</evidence>
<dbReference type="GO" id="GO:0008776">
    <property type="term" value="F:acetate kinase activity"/>
    <property type="evidence" value="ECO:0007669"/>
    <property type="project" value="TreeGrafter"/>
</dbReference>
<comment type="catalytic activity">
    <reaction evidence="8 9">
        <text>butanoate + ATP = butanoyl phosphate + ADP</text>
        <dbReference type="Rhea" id="RHEA:13585"/>
        <dbReference type="ChEBI" id="CHEBI:17968"/>
        <dbReference type="ChEBI" id="CHEBI:30616"/>
        <dbReference type="ChEBI" id="CHEBI:58079"/>
        <dbReference type="ChEBI" id="CHEBI:456216"/>
        <dbReference type="EC" id="2.7.2.7"/>
    </reaction>
</comment>
<sequence>MNKNIRILAVNPGSTSTKIALFDNENEVFSETIRHAPEELKTFKEIQDQLDYRRDTVERTMEARGYPLADVDVFVGRGGGLLPLVGGTYQVTALLAEHASRGMSGQHPAQLASQICRQFAERYGKKAYVVNPPDVDEFEDIARVTGLRGVYRESHVHALNQKEIALRFCAARGLKYEDVNLIICHIGGGISITAHKKGRMIDSNDIIKGSGPMTPTRAGDMAYMKIVDMAYSGDYTKKELTDKLNKNGGLMDHFGTADTRQVLSLAESGDKYAALIYDGMIYQNAKYVGAMAVALKGKVDAIILTGGVSNGKYFTDKMTEYIGWIAEVVVMPGEFELEALAAGALRAARGQEPPKLYTGIPVWNGF</sequence>
<keyword evidence="3 9" id="KW-0963">Cytoplasm</keyword>
<dbReference type="HAMAP" id="MF_00542">
    <property type="entry name" value="Butyrate_kinase"/>
    <property type="match status" value="1"/>
</dbReference>
<gene>
    <name evidence="9" type="primary">buk</name>
    <name evidence="11" type="ORF">SAMN02745823_00394</name>
</gene>
<evidence type="ECO:0000256" key="8">
    <source>
        <dbReference type="ARBA" id="ARBA00048596"/>
    </source>
</evidence>
<evidence type="ECO:0000256" key="2">
    <source>
        <dbReference type="ARBA" id="ARBA00008748"/>
    </source>
</evidence>
<dbReference type="AlphaFoldDB" id="A0A1M5U7K6"/>
<dbReference type="CDD" id="cd24011">
    <property type="entry name" value="ASKHA_NBD_BK"/>
    <property type="match status" value="1"/>
</dbReference>
<protein>
    <recommendedName>
        <fullName evidence="9">Probable butyrate kinase</fullName>
        <shortName evidence="9">BK</shortName>
        <ecNumber evidence="9">2.7.2.7</ecNumber>
    </recommendedName>
    <alternativeName>
        <fullName evidence="9">Branched-chain carboxylic acid kinase</fullName>
    </alternativeName>
</protein>
<dbReference type="NCBIfam" id="TIGR02707">
    <property type="entry name" value="butyr_kinase"/>
    <property type="match status" value="1"/>
</dbReference>
<keyword evidence="7 9" id="KW-0067">ATP-binding</keyword>
<evidence type="ECO:0000256" key="5">
    <source>
        <dbReference type="ARBA" id="ARBA00022741"/>
    </source>
</evidence>
<dbReference type="PANTHER" id="PTHR21060">
    <property type="entry name" value="ACETATE KINASE"/>
    <property type="match status" value="1"/>
</dbReference>
<evidence type="ECO:0000256" key="6">
    <source>
        <dbReference type="ARBA" id="ARBA00022777"/>
    </source>
</evidence>
<dbReference type="PROSITE" id="PS01075">
    <property type="entry name" value="ACETATE_KINASE_1"/>
    <property type="match status" value="1"/>
</dbReference>
<dbReference type="PIRSF" id="PIRSF036458">
    <property type="entry name" value="Butyrate_kin"/>
    <property type="match status" value="1"/>
</dbReference>
<evidence type="ECO:0000256" key="10">
    <source>
        <dbReference type="RuleBase" id="RU003835"/>
    </source>
</evidence>
<evidence type="ECO:0000256" key="1">
    <source>
        <dbReference type="ARBA" id="ARBA00004496"/>
    </source>
</evidence>
<evidence type="ECO:0000256" key="7">
    <source>
        <dbReference type="ARBA" id="ARBA00022840"/>
    </source>
</evidence>
<dbReference type="GO" id="GO:0005524">
    <property type="term" value="F:ATP binding"/>
    <property type="evidence" value="ECO:0007669"/>
    <property type="project" value="UniProtKB-KW"/>
</dbReference>
<organism evidence="11 12">
    <name type="scientific">Sporobacter termitidis DSM 10068</name>
    <dbReference type="NCBI Taxonomy" id="1123282"/>
    <lineage>
        <taxon>Bacteria</taxon>
        <taxon>Bacillati</taxon>
        <taxon>Bacillota</taxon>
        <taxon>Clostridia</taxon>
        <taxon>Eubacteriales</taxon>
        <taxon>Oscillospiraceae</taxon>
        <taxon>Sporobacter</taxon>
    </lineage>
</organism>
<name>A0A1M5U7K6_9FIRM</name>
<accession>A0A1M5U7K6</accession>
<dbReference type="EC" id="2.7.2.7" evidence="9"/>
<reference evidence="11 12" key="1">
    <citation type="submission" date="2016-11" db="EMBL/GenBank/DDBJ databases">
        <authorList>
            <person name="Jaros S."/>
            <person name="Januszkiewicz K."/>
            <person name="Wedrychowicz H."/>
        </authorList>
    </citation>
    <scope>NUCLEOTIDE SEQUENCE [LARGE SCALE GENOMIC DNA]</scope>
    <source>
        <strain evidence="11 12">DSM 10068</strain>
    </source>
</reference>
<dbReference type="PANTHER" id="PTHR21060:SF3">
    <property type="entry name" value="BUTYRATE KINASE 2-RELATED"/>
    <property type="match status" value="1"/>
</dbReference>
<dbReference type="Gene3D" id="3.30.420.40">
    <property type="match status" value="2"/>
</dbReference>
<keyword evidence="5 9" id="KW-0547">Nucleotide-binding</keyword>
<dbReference type="InterPro" id="IPR023865">
    <property type="entry name" value="Aliphatic_acid_kinase_CS"/>
</dbReference>
<dbReference type="EMBL" id="FQXV01000001">
    <property type="protein sequence ID" value="SHH59032.1"/>
    <property type="molecule type" value="Genomic_DNA"/>
</dbReference>
<keyword evidence="6 9" id="KW-0418">Kinase</keyword>
<evidence type="ECO:0000313" key="12">
    <source>
        <dbReference type="Proteomes" id="UP000183995"/>
    </source>
</evidence>
<dbReference type="GO" id="GO:0047761">
    <property type="term" value="F:butyrate kinase activity"/>
    <property type="evidence" value="ECO:0007669"/>
    <property type="project" value="UniProtKB-UniRule"/>
</dbReference>
<dbReference type="Pfam" id="PF00871">
    <property type="entry name" value="Acetate_kinase"/>
    <property type="match status" value="1"/>
</dbReference>
<evidence type="ECO:0000313" key="11">
    <source>
        <dbReference type="EMBL" id="SHH59032.1"/>
    </source>
</evidence>
<comment type="similarity">
    <text evidence="2 9 10">Belongs to the acetokinase family.</text>
</comment>
<dbReference type="InterPro" id="IPR043129">
    <property type="entry name" value="ATPase_NBD"/>
</dbReference>
<dbReference type="GO" id="GO:0006083">
    <property type="term" value="P:acetate metabolic process"/>
    <property type="evidence" value="ECO:0007669"/>
    <property type="project" value="TreeGrafter"/>
</dbReference>
<dbReference type="NCBIfam" id="NF002834">
    <property type="entry name" value="PRK03011.1-5"/>
    <property type="match status" value="1"/>
</dbReference>
<evidence type="ECO:0000256" key="9">
    <source>
        <dbReference type="HAMAP-Rule" id="MF_00542"/>
    </source>
</evidence>
<dbReference type="RefSeq" id="WP_073075949.1">
    <property type="nucleotide sequence ID" value="NZ_FQXV01000001.1"/>
</dbReference>
<dbReference type="PRINTS" id="PR00471">
    <property type="entry name" value="ACETATEKNASE"/>
</dbReference>
<dbReference type="InterPro" id="IPR011245">
    <property type="entry name" value="Butyrate_kin"/>
</dbReference>
<keyword evidence="12" id="KW-1185">Reference proteome</keyword>
<proteinExistence type="inferred from homology"/>
<dbReference type="STRING" id="1123282.SAMN02745823_00394"/>
<dbReference type="OrthoDB" id="9771859at2"/>
<comment type="subcellular location">
    <subcellularLocation>
        <location evidence="1 9">Cytoplasm</location>
    </subcellularLocation>
</comment>
<dbReference type="PROSITE" id="PS01076">
    <property type="entry name" value="ACETATE_KINASE_2"/>
    <property type="match status" value="1"/>
</dbReference>
<dbReference type="GO" id="GO:0005737">
    <property type="term" value="C:cytoplasm"/>
    <property type="evidence" value="ECO:0007669"/>
    <property type="project" value="UniProtKB-SubCell"/>
</dbReference>
<dbReference type="SUPFAM" id="SSF53067">
    <property type="entry name" value="Actin-like ATPase domain"/>
    <property type="match status" value="2"/>
</dbReference>
<dbReference type="Proteomes" id="UP000183995">
    <property type="component" value="Unassembled WGS sequence"/>
</dbReference>
<keyword evidence="4 9" id="KW-0808">Transferase</keyword>
<dbReference type="InterPro" id="IPR000890">
    <property type="entry name" value="Aliphatic_acid_kin_short-chain"/>
</dbReference>